<dbReference type="SUPFAM" id="SSF55874">
    <property type="entry name" value="ATPase domain of HSP90 chaperone/DNA topoisomerase II/histidine kinase"/>
    <property type="match status" value="1"/>
</dbReference>
<keyword evidence="9" id="KW-0067">ATP-binding</keyword>
<evidence type="ECO:0000256" key="1">
    <source>
        <dbReference type="ARBA" id="ARBA00000085"/>
    </source>
</evidence>
<keyword evidence="10" id="KW-0812">Transmembrane</keyword>
<dbReference type="GO" id="GO:0005886">
    <property type="term" value="C:plasma membrane"/>
    <property type="evidence" value="ECO:0007669"/>
    <property type="project" value="UniProtKB-SubCell"/>
</dbReference>
<dbReference type="EMBL" id="QGKL01000042">
    <property type="protein sequence ID" value="PWQ93534.1"/>
    <property type="molecule type" value="Genomic_DNA"/>
</dbReference>
<dbReference type="SMART" id="SM00387">
    <property type="entry name" value="HATPase_c"/>
    <property type="match status" value="1"/>
</dbReference>
<organism evidence="13 14">
    <name type="scientific">Leucothrix arctica</name>
    <dbReference type="NCBI Taxonomy" id="1481894"/>
    <lineage>
        <taxon>Bacteria</taxon>
        <taxon>Pseudomonadati</taxon>
        <taxon>Pseudomonadota</taxon>
        <taxon>Gammaproteobacteria</taxon>
        <taxon>Thiotrichales</taxon>
        <taxon>Thiotrichaceae</taxon>
        <taxon>Leucothrix</taxon>
    </lineage>
</organism>
<protein>
    <recommendedName>
        <fullName evidence="3">histidine kinase</fullName>
        <ecNumber evidence="3">2.7.13.3</ecNumber>
    </recommendedName>
</protein>
<evidence type="ECO:0000256" key="8">
    <source>
        <dbReference type="ARBA" id="ARBA00022777"/>
    </source>
</evidence>
<dbReference type="InterPro" id="IPR036890">
    <property type="entry name" value="HATPase_C_sf"/>
</dbReference>
<dbReference type="Gene3D" id="3.30.565.10">
    <property type="entry name" value="Histidine kinase-like ATPase, C-terminal domain"/>
    <property type="match status" value="1"/>
</dbReference>
<dbReference type="PANTHER" id="PTHR44936:SF10">
    <property type="entry name" value="SENSOR PROTEIN RSTB"/>
    <property type="match status" value="1"/>
</dbReference>
<evidence type="ECO:0000256" key="4">
    <source>
        <dbReference type="ARBA" id="ARBA00022475"/>
    </source>
</evidence>
<comment type="caution">
    <text evidence="13">The sequence shown here is derived from an EMBL/GenBank/DDBJ whole genome shotgun (WGS) entry which is preliminary data.</text>
</comment>
<dbReference type="GO" id="GO:0000155">
    <property type="term" value="F:phosphorelay sensor kinase activity"/>
    <property type="evidence" value="ECO:0007669"/>
    <property type="project" value="InterPro"/>
</dbReference>
<feature type="domain" description="HAMP" evidence="12">
    <location>
        <begin position="253"/>
        <end position="305"/>
    </location>
</feature>
<feature type="domain" description="Histidine kinase" evidence="11">
    <location>
        <begin position="313"/>
        <end position="527"/>
    </location>
</feature>
<keyword evidence="6" id="KW-0808">Transferase</keyword>
<evidence type="ECO:0000256" key="6">
    <source>
        <dbReference type="ARBA" id="ARBA00022679"/>
    </source>
</evidence>
<proteinExistence type="predicted"/>
<dbReference type="GO" id="GO:0005524">
    <property type="term" value="F:ATP binding"/>
    <property type="evidence" value="ECO:0007669"/>
    <property type="project" value="UniProtKB-KW"/>
</dbReference>
<keyword evidence="10" id="KW-1133">Transmembrane helix</keyword>
<gene>
    <name evidence="13" type="ORF">DKT75_18110</name>
</gene>
<evidence type="ECO:0000313" key="13">
    <source>
        <dbReference type="EMBL" id="PWQ93534.1"/>
    </source>
</evidence>
<comment type="catalytic activity">
    <reaction evidence="1">
        <text>ATP + protein L-histidine = ADP + protein N-phospho-L-histidine.</text>
        <dbReference type="EC" id="2.7.13.3"/>
    </reaction>
</comment>
<keyword evidence="5" id="KW-0597">Phosphoprotein</keyword>
<dbReference type="Gene3D" id="1.10.287.130">
    <property type="match status" value="1"/>
</dbReference>
<comment type="subcellular location">
    <subcellularLocation>
        <location evidence="2">Cell membrane</location>
        <topology evidence="2">Multi-pass membrane protein</topology>
    </subcellularLocation>
</comment>
<dbReference type="PROSITE" id="PS50109">
    <property type="entry name" value="HIS_KIN"/>
    <property type="match status" value="1"/>
</dbReference>
<dbReference type="RefSeq" id="WP_109825417.1">
    <property type="nucleotide sequence ID" value="NZ_QGKL01000042.1"/>
</dbReference>
<dbReference type="CDD" id="cd06225">
    <property type="entry name" value="HAMP"/>
    <property type="match status" value="1"/>
</dbReference>
<dbReference type="OrthoDB" id="9804645at2"/>
<keyword evidence="4" id="KW-1003">Cell membrane</keyword>
<dbReference type="AlphaFoldDB" id="A0A317C4K0"/>
<dbReference type="PROSITE" id="PS50885">
    <property type="entry name" value="HAMP"/>
    <property type="match status" value="1"/>
</dbReference>
<evidence type="ECO:0000256" key="5">
    <source>
        <dbReference type="ARBA" id="ARBA00022553"/>
    </source>
</evidence>
<dbReference type="EC" id="2.7.13.3" evidence="3"/>
<dbReference type="PANTHER" id="PTHR44936">
    <property type="entry name" value="SENSOR PROTEIN CREC"/>
    <property type="match status" value="1"/>
</dbReference>
<dbReference type="CDD" id="cd00082">
    <property type="entry name" value="HisKA"/>
    <property type="match status" value="1"/>
</dbReference>
<dbReference type="Proteomes" id="UP000245506">
    <property type="component" value="Unassembled WGS sequence"/>
</dbReference>
<dbReference type="InterPro" id="IPR050980">
    <property type="entry name" value="2C_sensor_his_kinase"/>
</dbReference>
<keyword evidence="14" id="KW-1185">Reference proteome</keyword>
<evidence type="ECO:0000259" key="11">
    <source>
        <dbReference type="PROSITE" id="PS50109"/>
    </source>
</evidence>
<dbReference type="InterPro" id="IPR003660">
    <property type="entry name" value="HAMP_dom"/>
</dbReference>
<dbReference type="InterPro" id="IPR003661">
    <property type="entry name" value="HisK_dim/P_dom"/>
</dbReference>
<accession>A0A317C4K0</accession>
<dbReference type="PRINTS" id="PR00344">
    <property type="entry name" value="BCTRLSENSOR"/>
</dbReference>
<evidence type="ECO:0000256" key="2">
    <source>
        <dbReference type="ARBA" id="ARBA00004651"/>
    </source>
</evidence>
<reference evidence="13 14" key="1">
    <citation type="submission" date="2018-05" db="EMBL/GenBank/DDBJ databases">
        <title>Leucothrix arctica sp. nov., isolated from Arctic seawater.</title>
        <authorList>
            <person name="Choi A."/>
            <person name="Baek K."/>
        </authorList>
    </citation>
    <scope>NUCLEOTIDE SEQUENCE [LARGE SCALE GENOMIC DNA]</scope>
    <source>
        <strain evidence="13 14">IMCC9719</strain>
    </source>
</reference>
<dbReference type="SUPFAM" id="SSF47384">
    <property type="entry name" value="Homodimeric domain of signal transducing histidine kinase"/>
    <property type="match status" value="1"/>
</dbReference>
<dbReference type="Pfam" id="PF02518">
    <property type="entry name" value="HATPase_c"/>
    <property type="match status" value="1"/>
</dbReference>
<dbReference type="InterPro" id="IPR004358">
    <property type="entry name" value="Sig_transdc_His_kin-like_C"/>
</dbReference>
<dbReference type="InterPro" id="IPR005467">
    <property type="entry name" value="His_kinase_dom"/>
</dbReference>
<keyword evidence="8" id="KW-0418">Kinase</keyword>
<name>A0A317C4K0_9GAMM</name>
<dbReference type="InterPro" id="IPR036097">
    <property type="entry name" value="HisK_dim/P_sf"/>
</dbReference>
<dbReference type="SMART" id="SM00304">
    <property type="entry name" value="HAMP"/>
    <property type="match status" value="1"/>
</dbReference>
<evidence type="ECO:0000313" key="14">
    <source>
        <dbReference type="Proteomes" id="UP000245506"/>
    </source>
</evidence>
<keyword evidence="7" id="KW-0547">Nucleotide-binding</keyword>
<sequence>MIKLFFTLTVMVLLPIIIYVLSINGTVNFLLKDTLNNYQQRVSKGTVTLLNQSVRGLDQNQRLQKLNELQNEFIYPLKLAPFTDYNFDKHDLKRLDHGLTVGIETDDVTTLFARLPESDLIWVFDMDQDYPTDEANTAAGTMYLIEQQLLEHTLAVRPQVLKEIRANFGFDLLLEPIESVTFTEQQLARLEQGKVLPISDGKEEYHLYKKVSDSPWLLVVPSFQSPWIARHLSTFIIISLLMFVSLFVLFWVWTLWRDLARLQQAAKAFGSGDYEARVPYRKSARLSSLNYAFNQMAARTQASIRSHKELTSAVSHELRTPIARMRFSLDMLETTDEPADHQRYVDNMNQDMEELDTLLNELLTYARFDQTDKRLEPKLQPLKPWFESTMQGFEGLSGGIDLTWQSEAVSNNELASFDDVLMSRLLSNLVQNSFRHAETKVHATLSYNTEHVTLLVDDDGAGIPESERERLFEAFAIQDSSRNKNGNGFGLGLAIVKRVVTAHQGQVEIHDSRLGGAQLLVRWPTNLSIETENKV</sequence>
<dbReference type="Pfam" id="PF00512">
    <property type="entry name" value="HisKA"/>
    <property type="match status" value="1"/>
</dbReference>
<evidence type="ECO:0000259" key="12">
    <source>
        <dbReference type="PROSITE" id="PS50885"/>
    </source>
</evidence>
<dbReference type="InterPro" id="IPR003594">
    <property type="entry name" value="HATPase_dom"/>
</dbReference>
<evidence type="ECO:0000256" key="3">
    <source>
        <dbReference type="ARBA" id="ARBA00012438"/>
    </source>
</evidence>
<evidence type="ECO:0000256" key="9">
    <source>
        <dbReference type="ARBA" id="ARBA00022840"/>
    </source>
</evidence>
<evidence type="ECO:0000256" key="7">
    <source>
        <dbReference type="ARBA" id="ARBA00022741"/>
    </source>
</evidence>
<dbReference type="SMART" id="SM00388">
    <property type="entry name" value="HisKA"/>
    <property type="match status" value="1"/>
</dbReference>
<feature type="transmembrane region" description="Helical" evidence="10">
    <location>
        <begin position="232"/>
        <end position="256"/>
    </location>
</feature>
<keyword evidence="10" id="KW-0472">Membrane</keyword>
<feature type="transmembrane region" description="Helical" evidence="10">
    <location>
        <begin position="6"/>
        <end position="31"/>
    </location>
</feature>
<evidence type="ECO:0000256" key="10">
    <source>
        <dbReference type="SAM" id="Phobius"/>
    </source>
</evidence>